<dbReference type="Pfam" id="PF14693">
    <property type="entry name" value="Ribosomal_TL5_C"/>
    <property type="match status" value="1"/>
</dbReference>
<protein>
    <recommendedName>
        <fullName evidence="5">Large ribosomal subunit protein bL25</fullName>
    </recommendedName>
    <alternativeName>
        <fullName evidence="5">General stress protein CTC</fullName>
    </alternativeName>
</protein>
<comment type="caution">
    <text evidence="9">The sequence shown here is derived from an EMBL/GenBank/DDBJ whole genome shotgun (WGS) entry which is preliminary data.</text>
</comment>
<dbReference type="Proteomes" id="UP000231333">
    <property type="component" value="Unassembled WGS sequence"/>
</dbReference>
<dbReference type="InterPro" id="IPR020056">
    <property type="entry name" value="Rbsml_bL25/Gln-tRNA_synth_N"/>
</dbReference>
<dbReference type="InterPro" id="IPR029751">
    <property type="entry name" value="Ribosomal_L25_dom"/>
</dbReference>
<evidence type="ECO:0000256" key="4">
    <source>
        <dbReference type="ARBA" id="ARBA00023274"/>
    </source>
</evidence>
<evidence type="ECO:0000256" key="1">
    <source>
        <dbReference type="ARBA" id="ARBA00022730"/>
    </source>
</evidence>
<evidence type="ECO:0000256" key="6">
    <source>
        <dbReference type="SAM" id="MobiDB-lite"/>
    </source>
</evidence>
<dbReference type="InterPro" id="IPR037121">
    <property type="entry name" value="Ribosomal_bL25_C"/>
</dbReference>
<dbReference type="GO" id="GO:0022625">
    <property type="term" value="C:cytosolic large ribosomal subunit"/>
    <property type="evidence" value="ECO:0007669"/>
    <property type="project" value="TreeGrafter"/>
</dbReference>
<dbReference type="InterPro" id="IPR011035">
    <property type="entry name" value="Ribosomal_bL25/Gln-tRNA_synth"/>
</dbReference>
<evidence type="ECO:0000256" key="3">
    <source>
        <dbReference type="ARBA" id="ARBA00022980"/>
    </source>
</evidence>
<sequence>MTLTLEAQVRTDKPEVIRSNGFVPAVMYGPKTEPQHIAIAQVPFTKAFREAGESTVVTLDVAGTKTDTLIHDVQFNPVTGEPTHVDFYIFDKNVKQEVEVPLEFVGEAPAIKTLGGILVKVLHEITVEALPKDLPHEIVVDISSLVDFESQIKVSDLKLPTGVTLITEPEEVVAMAEEPREEIEEEVAPADLSSIEIEKKGKKEEVAPADLSSIEIEKKGKKEEEGAESTE</sequence>
<feature type="domain" description="Large ribosomal subunit protein bL25 L25" evidence="7">
    <location>
        <begin position="5"/>
        <end position="87"/>
    </location>
</feature>
<dbReference type="CDD" id="cd00495">
    <property type="entry name" value="Ribosomal_L25_TL5_CTC"/>
    <property type="match status" value="1"/>
</dbReference>
<keyword evidence="2 5" id="KW-0694">RNA-binding</keyword>
<dbReference type="Pfam" id="PF01386">
    <property type="entry name" value="Ribosomal_L25p"/>
    <property type="match status" value="1"/>
</dbReference>
<dbReference type="GO" id="GO:0003735">
    <property type="term" value="F:structural constituent of ribosome"/>
    <property type="evidence" value="ECO:0007669"/>
    <property type="project" value="InterPro"/>
</dbReference>
<evidence type="ECO:0000313" key="9">
    <source>
        <dbReference type="EMBL" id="PIR38279.1"/>
    </source>
</evidence>
<dbReference type="EMBL" id="PCXL01000011">
    <property type="protein sequence ID" value="PIR38279.1"/>
    <property type="molecule type" value="Genomic_DNA"/>
</dbReference>
<dbReference type="Gene3D" id="2.170.120.20">
    <property type="entry name" value="Ribosomal protein L25, beta domain"/>
    <property type="match status" value="1"/>
</dbReference>
<dbReference type="Gene3D" id="2.40.240.10">
    <property type="entry name" value="Ribosomal Protein L25, Chain P"/>
    <property type="match status" value="1"/>
</dbReference>
<keyword evidence="1 5" id="KW-0699">rRNA-binding</keyword>
<dbReference type="AlphaFoldDB" id="A0A2H0QVH2"/>
<name>A0A2H0QVH2_9BACT</name>
<dbReference type="InterPro" id="IPR020930">
    <property type="entry name" value="Ribosomal_uL5_bac-type"/>
</dbReference>
<gene>
    <name evidence="5" type="primary">rplY</name>
    <name evidence="5" type="synonym">ctc</name>
    <name evidence="9" type="ORF">COV34_01565</name>
</gene>
<comment type="function">
    <text evidence="5">This is one of the proteins that binds to the 5S RNA in the ribosome where it forms part of the central protuberance.</text>
</comment>
<evidence type="ECO:0000313" key="10">
    <source>
        <dbReference type="Proteomes" id="UP000231333"/>
    </source>
</evidence>
<dbReference type="InterPro" id="IPR001021">
    <property type="entry name" value="Ribosomal_bL25_long"/>
</dbReference>
<accession>A0A2H0QVH2</accession>
<evidence type="ECO:0000259" key="7">
    <source>
        <dbReference type="Pfam" id="PF01386"/>
    </source>
</evidence>
<feature type="domain" description="Large ribosomal subunit protein bL25 beta" evidence="8">
    <location>
        <begin position="96"/>
        <end position="180"/>
    </location>
</feature>
<dbReference type="GO" id="GO:0006412">
    <property type="term" value="P:translation"/>
    <property type="evidence" value="ECO:0007669"/>
    <property type="project" value="UniProtKB-UniRule"/>
</dbReference>
<comment type="similarity">
    <text evidence="5">Belongs to the bacterial ribosomal protein bL25 family. CTC subfamily.</text>
</comment>
<comment type="subunit">
    <text evidence="5">Part of the 50S ribosomal subunit; part of the 5S rRNA/L5/L18/L25 subcomplex. Contacts the 5S rRNA. Binds to the 5S rRNA independently of L5 and L18.</text>
</comment>
<dbReference type="SUPFAM" id="SSF50715">
    <property type="entry name" value="Ribosomal protein L25-like"/>
    <property type="match status" value="1"/>
</dbReference>
<proteinExistence type="inferred from homology"/>
<organism evidence="9 10">
    <name type="scientific">Candidatus Zambryskibacteria bacterium CG10_big_fil_rev_8_21_14_0_10_42_12</name>
    <dbReference type="NCBI Taxonomy" id="1975115"/>
    <lineage>
        <taxon>Bacteria</taxon>
        <taxon>Candidatus Zambryskiibacteriota</taxon>
    </lineage>
</organism>
<dbReference type="GO" id="GO:0008097">
    <property type="term" value="F:5S rRNA binding"/>
    <property type="evidence" value="ECO:0007669"/>
    <property type="project" value="InterPro"/>
</dbReference>
<evidence type="ECO:0000256" key="2">
    <source>
        <dbReference type="ARBA" id="ARBA00022884"/>
    </source>
</evidence>
<reference evidence="9 10" key="1">
    <citation type="submission" date="2017-09" db="EMBL/GenBank/DDBJ databases">
        <title>Depth-based differentiation of microbial function through sediment-hosted aquifers and enrichment of novel symbionts in the deep terrestrial subsurface.</title>
        <authorList>
            <person name="Probst A.J."/>
            <person name="Ladd B."/>
            <person name="Jarett J.K."/>
            <person name="Geller-Mcgrath D.E."/>
            <person name="Sieber C.M."/>
            <person name="Emerson J.B."/>
            <person name="Anantharaman K."/>
            <person name="Thomas B.C."/>
            <person name="Malmstrom R."/>
            <person name="Stieglmeier M."/>
            <person name="Klingl A."/>
            <person name="Woyke T."/>
            <person name="Ryan C.M."/>
            <person name="Banfield J.F."/>
        </authorList>
    </citation>
    <scope>NUCLEOTIDE SEQUENCE [LARGE SCALE GENOMIC DNA]</scope>
    <source>
        <strain evidence="9">CG10_big_fil_rev_8_21_14_0_10_42_12</strain>
    </source>
</reference>
<feature type="compositionally biased region" description="Basic and acidic residues" evidence="6">
    <location>
        <begin position="215"/>
        <end position="224"/>
    </location>
</feature>
<keyword evidence="4 5" id="KW-0687">Ribonucleoprotein</keyword>
<feature type="region of interest" description="Disordered" evidence="6">
    <location>
        <begin position="206"/>
        <end position="231"/>
    </location>
</feature>
<evidence type="ECO:0000256" key="5">
    <source>
        <dbReference type="HAMAP-Rule" id="MF_01334"/>
    </source>
</evidence>
<dbReference type="HAMAP" id="MF_01334">
    <property type="entry name" value="Ribosomal_bL25_CTC"/>
    <property type="match status" value="1"/>
</dbReference>
<dbReference type="NCBIfam" id="TIGR00731">
    <property type="entry name" value="bL25_bact_ctc"/>
    <property type="match status" value="1"/>
</dbReference>
<evidence type="ECO:0000259" key="8">
    <source>
        <dbReference type="Pfam" id="PF14693"/>
    </source>
</evidence>
<dbReference type="PANTHER" id="PTHR33284">
    <property type="entry name" value="RIBOSOMAL PROTEIN L25/GLN-TRNA SYNTHETASE, ANTI-CODON-BINDING DOMAIN-CONTAINING PROTEIN"/>
    <property type="match status" value="1"/>
</dbReference>
<keyword evidence="3 5" id="KW-0689">Ribosomal protein</keyword>
<dbReference type="PANTHER" id="PTHR33284:SF1">
    <property type="entry name" value="RIBOSOMAL PROTEIN L25_GLN-TRNA SYNTHETASE, ANTI-CODON-BINDING DOMAIN-CONTAINING PROTEIN"/>
    <property type="match status" value="1"/>
</dbReference>
<dbReference type="InterPro" id="IPR020057">
    <property type="entry name" value="Ribosomal_bL25_b-dom"/>
</dbReference>